<dbReference type="Ensembl" id="ENSECAT00000086221.1">
    <property type="protein sequence ID" value="ENSECAP00000090242.1"/>
    <property type="gene ID" value="ENSECAG00000038957.2"/>
</dbReference>
<accession>A0A3Q2LNE0</accession>
<feature type="compositionally biased region" description="Low complexity" evidence="1">
    <location>
        <begin position="195"/>
        <end position="204"/>
    </location>
</feature>
<dbReference type="STRING" id="9796.ENSECAP00000043403"/>
<evidence type="ECO:0000256" key="1">
    <source>
        <dbReference type="SAM" id="MobiDB-lite"/>
    </source>
</evidence>
<feature type="region of interest" description="Disordered" evidence="1">
    <location>
        <begin position="97"/>
        <end position="121"/>
    </location>
</feature>
<feature type="region of interest" description="Disordered" evidence="1">
    <location>
        <begin position="1136"/>
        <end position="1156"/>
    </location>
</feature>
<dbReference type="Ensembl" id="ENSECAT00000080814.1">
    <property type="protein sequence ID" value="ENSECAP00000076823.1"/>
    <property type="gene ID" value="ENSECAG00000038957.2"/>
</dbReference>
<dbReference type="PaxDb" id="9796-ENSECAP00000043403"/>
<feature type="compositionally biased region" description="Basic and acidic residues" evidence="1">
    <location>
        <begin position="430"/>
        <end position="442"/>
    </location>
</feature>
<feature type="region of interest" description="Disordered" evidence="1">
    <location>
        <begin position="69"/>
        <end position="88"/>
    </location>
</feature>
<dbReference type="Ensembl" id="ENSECAT00000126949.1">
    <property type="protein sequence ID" value="ENSECAP00000065481.1"/>
    <property type="gene ID" value="ENSECAG00000038957.2"/>
</dbReference>
<feature type="compositionally biased region" description="Polar residues" evidence="1">
    <location>
        <begin position="537"/>
        <end position="551"/>
    </location>
</feature>
<feature type="region of interest" description="Disordered" evidence="1">
    <location>
        <begin position="282"/>
        <end position="464"/>
    </location>
</feature>
<feature type="compositionally biased region" description="Low complexity" evidence="1">
    <location>
        <begin position="820"/>
        <end position="830"/>
    </location>
</feature>
<evidence type="ECO:0000313" key="3">
    <source>
        <dbReference type="Ensembl" id="ENSECAP00000043403.1"/>
    </source>
</evidence>
<dbReference type="Pfam" id="PF15740">
    <property type="entry name" value="PPP1R26_N"/>
    <property type="match status" value="1"/>
</dbReference>
<dbReference type="Ensembl" id="ENSECAT00000143704.1">
    <property type="protein sequence ID" value="ENSECAP00000078322.1"/>
    <property type="gene ID" value="ENSECAG00000038957.2"/>
</dbReference>
<dbReference type="VGNC" id="VGNC:21765">
    <property type="gene designation" value="PPP1R26"/>
</dbReference>
<feature type="compositionally biased region" description="Basic and acidic residues" evidence="1">
    <location>
        <begin position="665"/>
        <end position="683"/>
    </location>
</feature>
<dbReference type="Ensembl" id="ENSECAT00000128475.1">
    <property type="protein sequence ID" value="ENSECAP00000075333.1"/>
    <property type="gene ID" value="ENSECAG00000038957.2"/>
</dbReference>
<dbReference type="GO" id="GO:0004864">
    <property type="term" value="F:protein phosphatase inhibitor activity"/>
    <property type="evidence" value="ECO:0007669"/>
    <property type="project" value="InterPro"/>
</dbReference>
<feature type="region of interest" description="Disordered" evidence="1">
    <location>
        <begin position="537"/>
        <end position="728"/>
    </location>
</feature>
<feature type="region of interest" description="Disordered" evidence="1">
    <location>
        <begin position="847"/>
        <end position="912"/>
    </location>
</feature>
<feature type="compositionally biased region" description="Basic residues" evidence="1">
    <location>
        <begin position="701"/>
        <end position="721"/>
    </location>
</feature>
<feature type="compositionally biased region" description="Basic and acidic residues" evidence="1">
    <location>
        <begin position="623"/>
        <end position="634"/>
    </location>
</feature>
<feature type="compositionally biased region" description="Basic and acidic residues" evidence="1">
    <location>
        <begin position="755"/>
        <end position="764"/>
    </location>
</feature>
<sequence length="1210" mass="127237">MFLMNAPPVVALQSKWEAFGPPGGFRFPGCFSEPREGVARAAVSAEVQMIISTLQRDQAALGMSAEHALQKSQRADRGRDTGRATSPAFATCGLAADFDPKGEEETTDFGPLVLDSDSDDSVDRDIEEAIQEYLKARSGATQPPGAAAGDTQCKPEPPQSSGPTTLGPLKSAPGSGGIPGGVPGSHGGSSEDQGSASPVSVSSDDSFEQSIRAEIEQFLNEKRQHETQKCDVAVDRKQDPNDSLAKLAFRSSKEPVVKAPRQDLTGACKEFVFRKPPRFAKVNTQPRGLRSKVTPEPEGLGGTKPAAPKPVTACCPSEAAQNKGGAKRSVGPGRRGKRVKSTALVHDASDSSSDDGIEEAIQLYQLEKRKEAGGDPLQKVLPGEEKGPDPPAHSTSLSTKSALPETHRKTPSKKRPVATKAVDLGPGGLDPDHPCKPPKETKAAPPVNTTAKSEPMDRSSCRADTSAELMCAEAILDISKTILPAPKEGSDRPPSASPLFHPPNVPSRSDGDSSSVDSDDSIEQEIRTFLALKAQSGSLLTKTETCPSSTHCPLPSPGPNGQAGGLKTPVSKTLDLSLGCKRKHRGGSSAVQPCAPKKTREVAKEGAQDADHSQGKMQPSQEKASEAPGREGESRGQPLPCRTGRLGEEHVAPEARGGVSPGHRKAAEARRGEEKQSSDDKSSSLDSDEDLDTAIKDLLRSKRKLKKRSKDPRAASKKKVRFSTTETQFLDQLGGFQKDWKDKSPHLLKSCLSKPKNDGQERPARKPWGVFCRETERTKATGARPGDEPPALRFRRRASEAALFCSEAEAGGLQGPAPSPSSLSDDSSSVDSDDSIELEIRKFLAEKAKESVSGAEIQGRDLSAPGPGARPAPELPGRRGPPAATAPPGVCTRSQRAAGRPSVPGGWSSPCAEQAGLPVALARAELAAPRSTGGTVSARGSPAGRRSTLAHRDQSPRGPEPAAADGAFGPLPSSAEAGSRAEGPVGAFPGPPRSRVPLTRNPGAKREVPPASLTLPWGDFAPQSRPQSTWALSPEGRGAAWKGGLGSEREKGPQGQSSAGLALDPKKGLPFAGFAPLLSTQAFHFGKSVSWGGKPAGLFSGPLSLPLQGPSFSAFRESPAGRSPLFGGPHLFLKKEGGHWPSRRSQAGLNLHNRRSSGAEENLLDLRYRRRVVDRDDEDPEALGSDASECSDTSVEEGGGPLAQGKVLKL</sequence>
<feature type="region of interest" description="Disordered" evidence="1">
    <location>
        <begin position="482"/>
        <end position="522"/>
    </location>
</feature>
<feature type="region of interest" description="Disordered" evidence="1">
    <location>
        <begin position="136"/>
        <end position="241"/>
    </location>
</feature>
<dbReference type="OrthoDB" id="9939953at2759"/>
<organism evidence="3 4">
    <name type="scientific">Equus caballus</name>
    <name type="common">Horse</name>
    <dbReference type="NCBI Taxonomy" id="9796"/>
    <lineage>
        <taxon>Eukaryota</taxon>
        <taxon>Metazoa</taxon>
        <taxon>Chordata</taxon>
        <taxon>Craniata</taxon>
        <taxon>Vertebrata</taxon>
        <taxon>Euteleostomi</taxon>
        <taxon>Mammalia</taxon>
        <taxon>Eutheria</taxon>
        <taxon>Laurasiatheria</taxon>
        <taxon>Perissodactyla</taxon>
        <taxon>Equidae</taxon>
        <taxon>Equus</taxon>
    </lineage>
</organism>
<evidence type="ECO:0000259" key="2">
    <source>
        <dbReference type="Pfam" id="PF15740"/>
    </source>
</evidence>
<feature type="region of interest" description="Disordered" evidence="1">
    <location>
        <begin position="927"/>
        <end position="1065"/>
    </location>
</feature>
<feature type="compositionally biased region" description="Basic and acidic residues" evidence="1">
    <location>
        <begin position="73"/>
        <end position="82"/>
    </location>
</feature>
<proteinExistence type="predicted"/>
<name>A0A3Q2LNE0_HORSE</name>
<dbReference type="AlphaFoldDB" id="A0A3Q2LNE0"/>
<feature type="region of interest" description="Disordered" evidence="1">
    <location>
        <begin position="747"/>
        <end position="834"/>
    </location>
</feature>
<dbReference type="Proteomes" id="UP000002281">
    <property type="component" value="Chromosome 25"/>
</dbReference>
<feature type="compositionally biased region" description="Low complexity" evidence="1">
    <location>
        <begin position="878"/>
        <end position="889"/>
    </location>
</feature>
<evidence type="ECO:0000313" key="4">
    <source>
        <dbReference type="Proteomes" id="UP000002281"/>
    </source>
</evidence>
<dbReference type="Ensembl" id="ENSECAT00000098575.1">
    <property type="protein sequence ID" value="ENSECAP00000076106.1"/>
    <property type="gene ID" value="ENSECAG00000038957.2"/>
</dbReference>
<feature type="region of interest" description="Disordered" evidence="1">
    <location>
        <begin position="1175"/>
        <end position="1210"/>
    </location>
</feature>
<protein>
    <submittedName>
        <fullName evidence="3">Protein phosphatase 1 regulatory subunit 26</fullName>
    </submittedName>
</protein>
<feature type="compositionally biased region" description="Basic and acidic residues" evidence="1">
    <location>
        <begin position="211"/>
        <end position="240"/>
    </location>
</feature>
<dbReference type="InterPro" id="IPR026130">
    <property type="entry name" value="PPP1R26"/>
</dbReference>
<dbReference type="PANTHER" id="PTHR15724:SF0">
    <property type="entry name" value="PROTEIN PHOSPHATASE 1 REGULATORY SUBUNIT 26"/>
    <property type="match status" value="1"/>
</dbReference>
<dbReference type="PANTHER" id="PTHR15724">
    <property type="entry name" value="PROTEIN PHOSPHATASE 1 REGULATORY SUBUNIT 26"/>
    <property type="match status" value="1"/>
</dbReference>
<reference evidence="3 4" key="1">
    <citation type="journal article" date="2009" name="Science">
        <title>Genome sequence, comparative analysis, and population genetics of the domestic horse.</title>
        <authorList>
            <consortium name="Broad Institute Genome Sequencing Platform"/>
            <consortium name="Broad Institute Whole Genome Assembly Team"/>
            <person name="Wade C.M."/>
            <person name="Giulotto E."/>
            <person name="Sigurdsson S."/>
            <person name="Zoli M."/>
            <person name="Gnerre S."/>
            <person name="Imsland F."/>
            <person name="Lear T.L."/>
            <person name="Adelson D.L."/>
            <person name="Bailey E."/>
            <person name="Bellone R.R."/>
            <person name="Bloecker H."/>
            <person name="Distl O."/>
            <person name="Edgar R.C."/>
            <person name="Garber M."/>
            <person name="Leeb T."/>
            <person name="Mauceli E."/>
            <person name="MacLeod J.N."/>
            <person name="Penedo M.C.T."/>
            <person name="Raison J.M."/>
            <person name="Sharpe T."/>
            <person name="Vogel J."/>
            <person name="Andersson L."/>
            <person name="Antczak D.F."/>
            <person name="Biagi T."/>
            <person name="Binns M.M."/>
            <person name="Chowdhary B.P."/>
            <person name="Coleman S.J."/>
            <person name="Della Valle G."/>
            <person name="Fryc S."/>
            <person name="Guerin G."/>
            <person name="Hasegawa T."/>
            <person name="Hill E.W."/>
            <person name="Jurka J."/>
            <person name="Kiialainen A."/>
            <person name="Lindgren G."/>
            <person name="Liu J."/>
            <person name="Magnani E."/>
            <person name="Mickelson J.R."/>
            <person name="Murray J."/>
            <person name="Nergadze S.G."/>
            <person name="Onofrio R."/>
            <person name="Pedroni S."/>
            <person name="Piras M.F."/>
            <person name="Raudsepp T."/>
            <person name="Rocchi M."/>
            <person name="Roeed K.H."/>
            <person name="Ryder O.A."/>
            <person name="Searle S."/>
            <person name="Skow L."/>
            <person name="Swinburne J.E."/>
            <person name="Syvaenen A.C."/>
            <person name="Tozaki T."/>
            <person name="Valberg S.J."/>
            <person name="Vaudin M."/>
            <person name="White J.R."/>
            <person name="Zody M.C."/>
            <person name="Lander E.S."/>
            <person name="Lindblad-Toh K."/>
        </authorList>
    </citation>
    <scope>NUCLEOTIDE SEQUENCE [LARGE SCALE GENOMIC DNA]</scope>
    <source>
        <strain evidence="3 4">Thoroughbred</strain>
    </source>
</reference>
<dbReference type="InParanoid" id="A0A3Q2LNE0"/>
<dbReference type="InterPro" id="IPR031474">
    <property type="entry name" value="PPP1R26_N"/>
</dbReference>
<feature type="compositionally biased region" description="Gly residues" evidence="1">
    <location>
        <begin position="174"/>
        <end position="187"/>
    </location>
</feature>
<dbReference type="OMA" id="PWPSRKA"/>
<dbReference type="GeneTree" id="ENSGT00390000014118"/>
<dbReference type="Ensembl" id="ENSECAT00000084225.1">
    <property type="protein sequence ID" value="ENSECAP00000069678.1"/>
    <property type="gene ID" value="ENSECAG00000038957.2"/>
</dbReference>
<dbReference type="Bgee" id="ENSECAG00000038957">
    <property type="expression patterns" value="Expressed in articular cartilage of joint and 19 other cell types or tissues"/>
</dbReference>
<evidence type="ECO:0000313" key="5">
    <source>
        <dbReference type="VGNC" id="VGNC:21765"/>
    </source>
</evidence>
<dbReference type="Ensembl" id="ENSECAT00000062551.2">
    <property type="protein sequence ID" value="ENSECAP00000043403.1"/>
    <property type="gene ID" value="ENSECAG00000038957.2"/>
</dbReference>
<dbReference type="Ensembl" id="ENSECAT00000091356.1">
    <property type="protein sequence ID" value="ENSECAP00000090446.1"/>
    <property type="gene ID" value="ENSECAG00000038957.2"/>
</dbReference>
<gene>
    <name evidence="3 5" type="primary">PPP1R26</name>
</gene>
<keyword evidence="4" id="KW-1185">Reference proteome</keyword>
<reference evidence="3" key="2">
    <citation type="submission" date="2025-05" db="UniProtKB">
        <authorList>
            <consortium name="Ensembl"/>
        </authorList>
    </citation>
    <scope>IDENTIFICATION</scope>
    <source>
        <strain evidence="3">Thoroughbred</strain>
    </source>
</reference>
<feature type="domain" description="Protein phosphatase 1 regulatory subunit 26 N-terminal" evidence="2">
    <location>
        <begin position="1"/>
        <end position="851"/>
    </location>
</feature>
<feature type="compositionally biased region" description="Basic and acidic residues" evidence="1">
    <location>
        <begin position="598"/>
        <end position="614"/>
    </location>
</feature>